<dbReference type="Gene3D" id="1.50.40.10">
    <property type="entry name" value="Mitochondrial carrier domain"/>
    <property type="match status" value="1"/>
</dbReference>
<keyword evidence="5" id="KW-0999">Mitochondrion inner membrane</keyword>
<evidence type="ECO:0000256" key="10">
    <source>
        <dbReference type="RuleBase" id="RU000488"/>
    </source>
</evidence>
<dbReference type="InterPro" id="IPR049562">
    <property type="entry name" value="SLC25A33/36-like"/>
</dbReference>
<feature type="repeat" description="Solcar" evidence="9">
    <location>
        <begin position="259"/>
        <end position="350"/>
    </location>
</feature>
<organism evidence="11 12">
    <name type="scientific">Bremia lactucae</name>
    <name type="common">Lettuce downy mildew</name>
    <dbReference type="NCBI Taxonomy" id="4779"/>
    <lineage>
        <taxon>Eukaryota</taxon>
        <taxon>Sar</taxon>
        <taxon>Stramenopiles</taxon>
        <taxon>Oomycota</taxon>
        <taxon>Peronosporomycetes</taxon>
        <taxon>Peronosporales</taxon>
        <taxon>Peronosporaceae</taxon>
        <taxon>Bremia</taxon>
    </lineage>
</organism>
<dbReference type="RefSeq" id="XP_067820498.1">
    <property type="nucleotide sequence ID" value="XM_067963063.1"/>
</dbReference>
<dbReference type="OrthoDB" id="428293at2759"/>
<evidence type="ECO:0000256" key="6">
    <source>
        <dbReference type="ARBA" id="ARBA00022989"/>
    </source>
</evidence>
<evidence type="ECO:0000256" key="8">
    <source>
        <dbReference type="ARBA" id="ARBA00023136"/>
    </source>
</evidence>
<keyword evidence="7" id="KW-0496">Mitochondrion</keyword>
<evidence type="ECO:0000256" key="9">
    <source>
        <dbReference type="PROSITE-ProRule" id="PRU00282"/>
    </source>
</evidence>
<dbReference type="AlphaFoldDB" id="A0A976FR20"/>
<dbReference type="GO" id="GO:0005743">
    <property type="term" value="C:mitochondrial inner membrane"/>
    <property type="evidence" value="ECO:0007669"/>
    <property type="project" value="UniProtKB-SubCell"/>
</dbReference>
<dbReference type="PANTHER" id="PTHR45829:SF4">
    <property type="entry name" value="MITOCHONDRIAL CARRIER PROTEIN RIM2"/>
    <property type="match status" value="1"/>
</dbReference>
<dbReference type="InterPro" id="IPR018108">
    <property type="entry name" value="MCP_transmembrane"/>
</dbReference>
<dbReference type="GO" id="GO:1990519">
    <property type="term" value="P:pyrimidine nucleotide import into mitochondrion"/>
    <property type="evidence" value="ECO:0007669"/>
    <property type="project" value="TreeGrafter"/>
</dbReference>
<feature type="repeat" description="Solcar" evidence="9">
    <location>
        <begin position="47"/>
        <end position="135"/>
    </location>
</feature>
<accession>A0A976FR20</accession>
<evidence type="ECO:0000313" key="11">
    <source>
        <dbReference type="EMBL" id="TDH70999.1"/>
    </source>
</evidence>
<reference evidence="11 12" key="1">
    <citation type="journal article" date="2021" name="Genome Biol.">
        <title>AFLAP: assembly-free linkage analysis pipeline using k-mers from genome sequencing data.</title>
        <authorList>
            <person name="Fletcher K."/>
            <person name="Zhang L."/>
            <person name="Gil J."/>
            <person name="Han R."/>
            <person name="Cavanaugh K."/>
            <person name="Michelmore R."/>
        </authorList>
    </citation>
    <scope>NUCLEOTIDE SEQUENCE [LARGE SCALE GENOMIC DNA]</scope>
    <source>
        <strain evidence="11 12">SF5</strain>
    </source>
</reference>
<evidence type="ECO:0000256" key="3">
    <source>
        <dbReference type="ARBA" id="ARBA00022692"/>
    </source>
</evidence>
<dbReference type="EMBL" id="SHOA02000001">
    <property type="protein sequence ID" value="TDH70999.1"/>
    <property type="molecule type" value="Genomic_DNA"/>
</dbReference>
<dbReference type="PROSITE" id="PS50920">
    <property type="entry name" value="SOLCAR"/>
    <property type="match status" value="3"/>
</dbReference>
<evidence type="ECO:0000256" key="7">
    <source>
        <dbReference type="ARBA" id="ARBA00023128"/>
    </source>
</evidence>
<dbReference type="GeneID" id="94348734"/>
<dbReference type="Pfam" id="PF00153">
    <property type="entry name" value="Mito_carr"/>
    <property type="match status" value="3"/>
</dbReference>
<evidence type="ECO:0000256" key="4">
    <source>
        <dbReference type="ARBA" id="ARBA00022737"/>
    </source>
</evidence>
<dbReference type="SUPFAM" id="SSF103506">
    <property type="entry name" value="Mitochondrial carrier"/>
    <property type="match status" value="1"/>
</dbReference>
<dbReference type="KEGG" id="blac:94348734"/>
<comment type="subcellular location">
    <subcellularLocation>
        <location evidence="1">Mitochondrion inner membrane</location>
        <topology evidence="1">Multi-pass membrane protein</topology>
    </subcellularLocation>
</comment>
<evidence type="ECO:0000313" key="12">
    <source>
        <dbReference type="Proteomes" id="UP000294530"/>
    </source>
</evidence>
<keyword evidence="6" id="KW-1133">Transmembrane helix</keyword>
<name>A0A976FR20_BRELC</name>
<protein>
    <recommendedName>
        <fullName evidence="13">Mitochondrial Carrier (MC) Family</fullName>
    </recommendedName>
</protein>
<keyword evidence="2 10" id="KW-0813">Transport</keyword>
<keyword evidence="8 9" id="KW-0472">Membrane</keyword>
<keyword evidence="3 9" id="KW-0812">Transmembrane</keyword>
<dbReference type="InterPro" id="IPR023395">
    <property type="entry name" value="MCP_dom_sf"/>
</dbReference>
<dbReference type="GO" id="GO:0015218">
    <property type="term" value="F:pyrimidine nucleotide transmembrane transporter activity"/>
    <property type="evidence" value="ECO:0007669"/>
    <property type="project" value="InterPro"/>
</dbReference>
<proteinExistence type="inferred from homology"/>
<evidence type="ECO:0000256" key="5">
    <source>
        <dbReference type="ARBA" id="ARBA00022792"/>
    </source>
</evidence>
<dbReference type="PANTHER" id="PTHR45829">
    <property type="entry name" value="MITOCHONDRIAL CARRIER PROTEIN RIM2"/>
    <property type="match status" value="1"/>
</dbReference>
<keyword evidence="12" id="KW-1185">Reference proteome</keyword>
<dbReference type="Proteomes" id="UP000294530">
    <property type="component" value="Unassembled WGS sequence"/>
</dbReference>
<comment type="similarity">
    <text evidence="10">Belongs to the mitochondrial carrier (TC 2.A.29) family.</text>
</comment>
<gene>
    <name evidence="11" type="ORF">CCR75_004978</name>
</gene>
<keyword evidence="4" id="KW-0677">Repeat</keyword>
<sequence>MAFESVAIAPAKKSSSSAVTFKTLKRVSSTSAVQAPAVTSVRVPSSNFTYRAFIGGAVGGMAAAFVTSPLEVVKTRLQICSGSGVFGSQTTFGMMRYIGKTESVYGLWRGIMPTLCGVIPARAIYFGSYSTLKEHFTSQGLTGRTFNFLSATGAGSLSATLCCPIWVVKTRLQLLPVHAVTGAMNRQNVLSVGFAELNSRPATTSRPQCLNFCQVAVNMYRNEGPKSFFRGLSASYWGISESAIQFVLYEECKNHIEEPSNLKLFLAAGACKLFASVCTYPHEVVRTRLRDQRAPMDSKELKYKSMIQSIIKIYKEEGRRGLYLGMPAHLMRVAPNAAILFMVVEAIANKK</sequence>
<comment type="caution">
    <text evidence="11">The sequence shown here is derived from an EMBL/GenBank/DDBJ whole genome shotgun (WGS) entry which is preliminary data.</text>
</comment>
<evidence type="ECO:0000256" key="2">
    <source>
        <dbReference type="ARBA" id="ARBA00022448"/>
    </source>
</evidence>
<evidence type="ECO:0008006" key="13">
    <source>
        <dbReference type="Google" id="ProtNLM"/>
    </source>
</evidence>
<feature type="repeat" description="Solcar" evidence="9">
    <location>
        <begin position="142"/>
        <end position="255"/>
    </location>
</feature>
<evidence type="ECO:0000256" key="1">
    <source>
        <dbReference type="ARBA" id="ARBA00004448"/>
    </source>
</evidence>